<dbReference type="EMBL" id="KV417497">
    <property type="protein sequence ID" value="KZP29658.1"/>
    <property type="molecule type" value="Genomic_DNA"/>
</dbReference>
<evidence type="ECO:0000256" key="4">
    <source>
        <dbReference type="ARBA" id="ARBA00022538"/>
    </source>
</evidence>
<feature type="transmembrane region" description="Helical" evidence="10">
    <location>
        <begin position="737"/>
        <end position="754"/>
    </location>
</feature>
<keyword evidence="9 10" id="KW-0472">Membrane</keyword>
<keyword evidence="13" id="KW-1185">Reference proteome</keyword>
<feature type="transmembrane region" description="Helical" evidence="10">
    <location>
        <begin position="29"/>
        <end position="50"/>
    </location>
</feature>
<evidence type="ECO:0000256" key="2">
    <source>
        <dbReference type="ARBA" id="ARBA00009137"/>
    </source>
</evidence>
<feature type="compositionally biased region" description="Basic and acidic residues" evidence="11">
    <location>
        <begin position="176"/>
        <end position="203"/>
    </location>
</feature>
<feature type="transmembrane region" description="Helical" evidence="10">
    <location>
        <begin position="809"/>
        <end position="827"/>
    </location>
</feature>
<feature type="compositionally biased region" description="Polar residues" evidence="11">
    <location>
        <begin position="920"/>
        <end position="932"/>
    </location>
</feature>
<feature type="transmembrane region" description="Helical" evidence="10">
    <location>
        <begin position="672"/>
        <end position="692"/>
    </location>
</feature>
<dbReference type="GO" id="GO:0005886">
    <property type="term" value="C:plasma membrane"/>
    <property type="evidence" value="ECO:0007669"/>
    <property type="project" value="InterPro"/>
</dbReference>
<reference evidence="12 13" key="1">
    <citation type="journal article" date="2016" name="Mol. Biol. Evol.">
        <title>Comparative Genomics of Early-Diverging Mushroom-Forming Fungi Provides Insights into the Origins of Lignocellulose Decay Capabilities.</title>
        <authorList>
            <person name="Nagy L.G."/>
            <person name="Riley R."/>
            <person name="Tritt A."/>
            <person name="Adam C."/>
            <person name="Daum C."/>
            <person name="Floudas D."/>
            <person name="Sun H."/>
            <person name="Yadav J.S."/>
            <person name="Pangilinan J."/>
            <person name="Larsson K.H."/>
            <person name="Matsuura K."/>
            <person name="Barry K."/>
            <person name="Labutti K."/>
            <person name="Kuo R."/>
            <person name="Ohm R.A."/>
            <person name="Bhattacharya S.S."/>
            <person name="Shirouzu T."/>
            <person name="Yoshinaga Y."/>
            <person name="Martin F.M."/>
            <person name="Grigoriev I.V."/>
            <person name="Hibbett D.S."/>
        </authorList>
    </citation>
    <scope>NUCLEOTIDE SEQUENCE [LARGE SCALE GENOMIC DNA]</scope>
    <source>
        <strain evidence="12 13">CBS 109695</strain>
    </source>
</reference>
<feature type="region of interest" description="Disordered" evidence="11">
    <location>
        <begin position="375"/>
        <end position="422"/>
    </location>
</feature>
<feature type="region of interest" description="Disordered" evidence="11">
    <location>
        <begin position="273"/>
        <end position="346"/>
    </location>
</feature>
<dbReference type="PANTHER" id="PTHR31064:SF30">
    <property type="entry name" value="HIGH-AFFINITY POTASSIUM TRANSPORT PROTEIN-RELATED"/>
    <property type="match status" value="1"/>
</dbReference>
<dbReference type="GO" id="GO:1990573">
    <property type="term" value="P:potassium ion import across plasma membrane"/>
    <property type="evidence" value="ECO:0007669"/>
    <property type="project" value="TreeGrafter"/>
</dbReference>
<organism evidence="12 13">
    <name type="scientific">Athelia psychrophila</name>
    <dbReference type="NCBI Taxonomy" id="1759441"/>
    <lineage>
        <taxon>Eukaryota</taxon>
        <taxon>Fungi</taxon>
        <taxon>Dikarya</taxon>
        <taxon>Basidiomycota</taxon>
        <taxon>Agaricomycotina</taxon>
        <taxon>Agaricomycetes</taxon>
        <taxon>Agaricomycetidae</taxon>
        <taxon>Atheliales</taxon>
        <taxon>Atheliaceae</taxon>
        <taxon>Athelia</taxon>
    </lineage>
</organism>
<dbReference type="InterPro" id="IPR015958">
    <property type="entry name" value="Trk1_fungi"/>
</dbReference>
<dbReference type="PANTHER" id="PTHR31064">
    <property type="entry name" value="POTASSIUM TRANSPORT PROTEIN DDB_G0292412-RELATED"/>
    <property type="match status" value="1"/>
</dbReference>
<evidence type="ECO:0000256" key="6">
    <source>
        <dbReference type="ARBA" id="ARBA00022958"/>
    </source>
</evidence>
<dbReference type="Proteomes" id="UP000076532">
    <property type="component" value="Unassembled WGS sequence"/>
</dbReference>
<dbReference type="STRING" id="436010.A0A166SNN2"/>
<dbReference type="AlphaFoldDB" id="A0A166SNN2"/>
<evidence type="ECO:0000256" key="3">
    <source>
        <dbReference type="ARBA" id="ARBA00022448"/>
    </source>
</evidence>
<feature type="region of interest" description="Disordered" evidence="11">
    <location>
        <begin position="908"/>
        <end position="976"/>
    </location>
</feature>
<protein>
    <recommendedName>
        <fullName evidence="10">Potassium transport protein</fullName>
    </recommendedName>
</protein>
<dbReference type="GO" id="GO:0030007">
    <property type="term" value="P:intracellular potassium ion homeostasis"/>
    <property type="evidence" value="ECO:0007669"/>
    <property type="project" value="UniProtKB-UniRule"/>
</dbReference>
<feature type="compositionally biased region" description="Low complexity" evidence="11">
    <location>
        <begin position="409"/>
        <end position="420"/>
    </location>
</feature>
<feature type="transmembrane region" description="Helical" evidence="10">
    <location>
        <begin position="89"/>
        <end position="110"/>
    </location>
</feature>
<comment type="subcellular location">
    <subcellularLocation>
        <location evidence="1">Membrane</location>
        <topology evidence="1">Multi-pass membrane protein</topology>
    </subcellularLocation>
</comment>
<dbReference type="InterPro" id="IPR051143">
    <property type="entry name" value="TrkH_K-transport"/>
</dbReference>
<dbReference type="OrthoDB" id="9999863at2759"/>
<keyword evidence="7 10" id="KW-1133">Transmembrane helix</keyword>
<feature type="transmembrane region" description="Helical" evidence="10">
    <location>
        <begin position="534"/>
        <end position="558"/>
    </location>
</feature>
<evidence type="ECO:0000256" key="9">
    <source>
        <dbReference type="ARBA" id="ARBA00023136"/>
    </source>
</evidence>
<keyword evidence="6 10" id="KW-0630">Potassium</keyword>
<keyword evidence="3 10" id="KW-0813">Transport</keyword>
<keyword evidence="5 10" id="KW-0812">Transmembrane</keyword>
<feature type="compositionally biased region" description="Basic and acidic residues" evidence="11">
    <location>
        <begin position="933"/>
        <end position="943"/>
    </location>
</feature>
<comment type="similarity">
    <text evidence="2 10">Belongs to the TrkH potassium transport family.</text>
</comment>
<feature type="compositionally biased region" description="Basic and acidic residues" evidence="11">
    <location>
        <begin position="325"/>
        <end position="336"/>
    </location>
</feature>
<keyword evidence="4 10" id="KW-0633">Potassium transport</keyword>
<dbReference type="SUPFAM" id="SSF81324">
    <property type="entry name" value="Voltage-gated potassium channels"/>
    <property type="match status" value="1"/>
</dbReference>
<evidence type="ECO:0000256" key="11">
    <source>
        <dbReference type="SAM" id="MobiDB-lite"/>
    </source>
</evidence>
<name>A0A166SNN2_9AGAM</name>
<evidence type="ECO:0000256" key="5">
    <source>
        <dbReference type="ARBA" id="ARBA00022692"/>
    </source>
</evidence>
<evidence type="ECO:0000256" key="7">
    <source>
        <dbReference type="ARBA" id="ARBA00022989"/>
    </source>
</evidence>
<dbReference type="InterPro" id="IPR003445">
    <property type="entry name" value="Cat_transpt"/>
</dbReference>
<evidence type="ECO:0000313" key="12">
    <source>
        <dbReference type="EMBL" id="KZP29658.1"/>
    </source>
</evidence>
<keyword evidence="8 10" id="KW-0406">Ion transport</keyword>
<dbReference type="InterPro" id="IPR004773">
    <property type="entry name" value="K/Na_transp_Trk1/HKT1"/>
</dbReference>
<proteinExistence type="inferred from homology"/>
<dbReference type="NCBIfam" id="TIGR00934">
    <property type="entry name" value="2a38euk"/>
    <property type="match status" value="1"/>
</dbReference>
<accession>A0A166SNN2</accession>
<gene>
    <name evidence="12" type="ORF">FIBSPDRAFT_851258</name>
</gene>
<dbReference type="Pfam" id="PF02386">
    <property type="entry name" value="TrkH"/>
    <property type="match status" value="1"/>
</dbReference>
<evidence type="ECO:0000256" key="8">
    <source>
        <dbReference type="ARBA" id="ARBA00023065"/>
    </source>
</evidence>
<feature type="transmembrane region" description="Helical" evidence="10">
    <location>
        <begin position="834"/>
        <end position="857"/>
    </location>
</feature>
<feature type="compositionally biased region" description="Polar residues" evidence="11">
    <location>
        <begin position="312"/>
        <end position="323"/>
    </location>
</feature>
<evidence type="ECO:0000256" key="10">
    <source>
        <dbReference type="PIRNR" id="PIRNR002450"/>
    </source>
</evidence>
<feature type="transmembrane region" description="Helical" evidence="10">
    <location>
        <begin position="611"/>
        <end position="637"/>
    </location>
</feature>
<evidence type="ECO:0000256" key="1">
    <source>
        <dbReference type="ARBA" id="ARBA00004141"/>
    </source>
</evidence>
<dbReference type="GO" id="GO:0140107">
    <property type="term" value="F:high-affinity potassium ion transmembrane transporter activity"/>
    <property type="evidence" value="ECO:0007669"/>
    <property type="project" value="TreeGrafter"/>
</dbReference>
<feature type="compositionally biased region" description="Polar residues" evidence="11">
    <location>
        <begin position="337"/>
        <end position="346"/>
    </location>
</feature>
<dbReference type="PIRSF" id="PIRSF002450">
    <property type="entry name" value="K+_transpter_TRK"/>
    <property type="match status" value="1"/>
</dbReference>
<sequence length="976" mass="110055">MPDLPRTQTLPRRPRDRSLWQKTRKHLNFYRVHLLFFAITPLFFSAIFYASNGEFHISYVDALFNSVSAMTVCGLATVDLSSLTPWQQAILFIQMCLGSPVFISWFIVYIRRHYFAKKFEHIVAAELASRAVQKLESGNSPDSLGKSESAAGWPTRVATLFRRRTNLSTVNEVSEEDLKQVEKKEREKEKEKEKHGDKTKKESAIRKLRTDMIRRMDDAPMLVDPNGWISEGQPVPQPQSVPMEIPTAQSPRQLVFADEDRGAPRSVERTRNFGLEPSAGRPVRLNPKQRRLSDPGVSSVAGTGSAPFPRSETMQVEARNSGSDPFRRSDTIHVETRNNGPNPFQRSETIHFEARNKRSALPRTTTIEFAPTMRSRRPLPLPLPRAGDDDVVSEERPGRGGSLSMAHPTLTRHSTRTGTTQHAGATLNRTTTDRKNSEFGGFPMPHEIVGSIFRKLFPKLQRQLTRSITIPVSTTIASGYNGSVSARNGDLGADPKLVPYISFDAVVGRNSAFHELTNEQMEELGGVEYRGLNALLWLVAGYHFIIQLLAFTIIAPYISIPKWAAVFKEPKQHHNISPTWFSAFQVVSAYTNTGTSLVDQSIVPFQKAYPMILLLCILILAGNTAFPVFLRFTIWVISKLVPRKSRLHETLKFLLDHPRRCFIYLFPSHQTWFLLTILVFLNCTDWFCFLVLDIGNPAIDSLPLGVRFIDGLLQAFAVRAAGFGTVSLSTLSPAVKVLYVMMMYISVYPIAMSVRSTNVYEEKSLGVYRDDEEEEYEEEDFEREVQGSRMMVWSQYLAMHARKQLAFDMWWLGLALFLVCIVERGAINDTDNEGWFNIFNIVFELVSAYGTVGLSLGIPTANYSLSGAFRPLSKVIVCLVMLRGRHRGLPVAIDRAVMLPTEFRQSNENFQDADDVNRNEPPQSRSSTPSSLNEKRAPSRDSAQRSSGINIHHRFRNESSVGGEKDPYRGEMSGAM</sequence>
<evidence type="ECO:0000313" key="13">
    <source>
        <dbReference type="Proteomes" id="UP000076532"/>
    </source>
</evidence>
<feature type="region of interest" description="Disordered" evidence="11">
    <location>
        <begin position="172"/>
        <end position="203"/>
    </location>
</feature>